<keyword evidence="2" id="KW-1185">Reference proteome</keyword>
<organism evidence="1 2">
    <name type="scientific">Chenggangzhangella methanolivorans</name>
    <dbReference type="NCBI Taxonomy" id="1437009"/>
    <lineage>
        <taxon>Bacteria</taxon>
        <taxon>Pseudomonadati</taxon>
        <taxon>Pseudomonadota</taxon>
        <taxon>Alphaproteobacteria</taxon>
        <taxon>Hyphomicrobiales</taxon>
        <taxon>Methylopilaceae</taxon>
        <taxon>Chenggangzhangella</taxon>
    </lineage>
</organism>
<name>A0A9E6UHR1_9HYPH</name>
<dbReference type="Proteomes" id="UP000825701">
    <property type="component" value="Chromosome"/>
</dbReference>
<accession>A0A9E6UHR1</accession>
<evidence type="ECO:0000313" key="2">
    <source>
        <dbReference type="Proteomes" id="UP000825701"/>
    </source>
</evidence>
<dbReference type="KEGG" id="cmet:K6K41_26110"/>
<dbReference type="AlphaFoldDB" id="A0A9E6UHR1"/>
<sequence length="82" mass="9016">MDKTRGAGVKTGDFVYLPDMPHSLWNGDEITVLPVNGAGPFMPKYVNPNGDPSGQSMQLSHLIRNCIRGDQLRMNCIIITNT</sequence>
<evidence type="ECO:0000313" key="1">
    <source>
        <dbReference type="EMBL" id="QZO00018.1"/>
    </source>
</evidence>
<dbReference type="EMBL" id="CP081869">
    <property type="protein sequence ID" value="QZO00018.1"/>
    <property type="molecule type" value="Genomic_DNA"/>
</dbReference>
<reference evidence="1" key="1">
    <citation type="submission" date="2021-08" db="EMBL/GenBank/DDBJ databases">
        <authorList>
            <person name="Zhang H."/>
            <person name="Xu M."/>
            <person name="Yu Z."/>
            <person name="Yang L."/>
            <person name="Cai Y."/>
        </authorList>
    </citation>
    <scope>NUCLEOTIDE SEQUENCE</scope>
    <source>
        <strain evidence="1">CHL1</strain>
    </source>
</reference>
<gene>
    <name evidence="1" type="ORF">K6K41_26110</name>
</gene>
<dbReference type="RefSeq" id="WP_261403159.1">
    <property type="nucleotide sequence ID" value="NZ_CP081869.1"/>
</dbReference>
<proteinExistence type="predicted"/>
<protein>
    <submittedName>
        <fullName evidence="1">Uncharacterized protein</fullName>
    </submittedName>
</protein>